<sequence length="61" mass="6731">MRFCGYIASATTTKIIALRGFQVAIAYALPWCIPTTLWMADRTSVVDIGLCAAPSRRKPKK</sequence>
<protein>
    <submittedName>
        <fullName evidence="1">Uncharacterized protein</fullName>
    </submittedName>
</protein>
<evidence type="ECO:0000313" key="2">
    <source>
        <dbReference type="Proteomes" id="UP000094285"/>
    </source>
</evidence>
<accession>A0A1E4SDH6</accession>
<dbReference type="Proteomes" id="UP000094285">
    <property type="component" value="Unassembled WGS sequence"/>
</dbReference>
<keyword evidence="2" id="KW-1185">Reference proteome</keyword>
<organism evidence="1 2">
    <name type="scientific">Suhomyces tanzawaensis NRRL Y-17324</name>
    <dbReference type="NCBI Taxonomy" id="984487"/>
    <lineage>
        <taxon>Eukaryota</taxon>
        <taxon>Fungi</taxon>
        <taxon>Dikarya</taxon>
        <taxon>Ascomycota</taxon>
        <taxon>Saccharomycotina</taxon>
        <taxon>Pichiomycetes</taxon>
        <taxon>Debaryomycetaceae</taxon>
        <taxon>Suhomyces</taxon>
    </lineage>
</organism>
<dbReference type="EMBL" id="KV453915">
    <property type="protein sequence ID" value="ODV77442.1"/>
    <property type="molecule type" value="Genomic_DNA"/>
</dbReference>
<name>A0A1E4SDH6_9ASCO</name>
<dbReference type="AlphaFoldDB" id="A0A1E4SDH6"/>
<dbReference type="GeneID" id="30982189"/>
<proteinExistence type="predicted"/>
<evidence type="ECO:0000313" key="1">
    <source>
        <dbReference type="EMBL" id="ODV77442.1"/>
    </source>
</evidence>
<reference evidence="2" key="1">
    <citation type="submission" date="2016-05" db="EMBL/GenBank/DDBJ databases">
        <title>Comparative genomics of biotechnologically important yeasts.</title>
        <authorList>
            <consortium name="DOE Joint Genome Institute"/>
            <person name="Riley R."/>
            <person name="Haridas S."/>
            <person name="Wolfe K.H."/>
            <person name="Lopes M.R."/>
            <person name="Hittinger C.T."/>
            <person name="Goker M."/>
            <person name="Salamov A."/>
            <person name="Wisecaver J."/>
            <person name="Long T.M."/>
            <person name="Aerts A.L."/>
            <person name="Barry K."/>
            <person name="Choi C."/>
            <person name="Clum A."/>
            <person name="Coughlan A.Y."/>
            <person name="Deshpande S."/>
            <person name="Douglass A.P."/>
            <person name="Hanson S.J."/>
            <person name="Klenk H.-P."/>
            <person name="Labutti K."/>
            <person name="Lapidus A."/>
            <person name="Lindquist E."/>
            <person name="Lipzen A."/>
            <person name="Meier-Kolthoff J.P."/>
            <person name="Ohm R.A."/>
            <person name="Otillar R.P."/>
            <person name="Pangilinan J."/>
            <person name="Peng Y."/>
            <person name="Rokas A."/>
            <person name="Rosa C.A."/>
            <person name="Scheuner C."/>
            <person name="Sibirny A.A."/>
            <person name="Slot J.C."/>
            <person name="Stielow J.B."/>
            <person name="Sun H."/>
            <person name="Kurtzman C.P."/>
            <person name="Blackwell M."/>
            <person name="Grigoriev I.V."/>
            <person name="Jeffries T.W."/>
        </authorList>
    </citation>
    <scope>NUCLEOTIDE SEQUENCE [LARGE SCALE GENOMIC DNA]</scope>
    <source>
        <strain evidence="2">NRRL Y-17324</strain>
    </source>
</reference>
<dbReference type="RefSeq" id="XP_020062564.1">
    <property type="nucleotide sequence ID" value="XM_020208052.1"/>
</dbReference>
<gene>
    <name evidence="1" type="ORF">CANTADRAFT_27262</name>
</gene>